<organism evidence="1 2">
    <name type="scientific">Plakobranchus ocellatus</name>
    <dbReference type="NCBI Taxonomy" id="259542"/>
    <lineage>
        <taxon>Eukaryota</taxon>
        <taxon>Metazoa</taxon>
        <taxon>Spiralia</taxon>
        <taxon>Lophotrochozoa</taxon>
        <taxon>Mollusca</taxon>
        <taxon>Gastropoda</taxon>
        <taxon>Heterobranchia</taxon>
        <taxon>Euthyneura</taxon>
        <taxon>Panpulmonata</taxon>
        <taxon>Sacoglossa</taxon>
        <taxon>Placobranchoidea</taxon>
        <taxon>Plakobranchidae</taxon>
        <taxon>Plakobranchus</taxon>
    </lineage>
</organism>
<gene>
    <name evidence="1" type="ORF">PoB_003332100</name>
</gene>
<evidence type="ECO:0000313" key="1">
    <source>
        <dbReference type="EMBL" id="GFO06816.1"/>
    </source>
</evidence>
<proteinExistence type="predicted"/>
<name>A0AAV4AET7_9GAST</name>
<accession>A0AAV4AET7</accession>
<dbReference type="AlphaFoldDB" id="A0AAV4AET7"/>
<dbReference type="EMBL" id="BLXT01003790">
    <property type="protein sequence ID" value="GFO06816.1"/>
    <property type="molecule type" value="Genomic_DNA"/>
</dbReference>
<keyword evidence="2" id="KW-1185">Reference proteome</keyword>
<protein>
    <submittedName>
        <fullName evidence="1">Uncharacterized protein</fullName>
    </submittedName>
</protein>
<sequence length="120" mass="13344">MFAPTTRACVDTRGYRTLQEKVSKINKRKVKRSIPITDRNKTYGATASHEFLRFNDCAHGTRVDMTKPPVEISAVQTYHPGLSLSSAPCVSQLQAGATVKCAQQSGSLHEEYRSRRSLNC</sequence>
<comment type="caution">
    <text evidence="1">The sequence shown here is derived from an EMBL/GenBank/DDBJ whole genome shotgun (WGS) entry which is preliminary data.</text>
</comment>
<reference evidence="1 2" key="1">
    <citation type="journal article" date="2021" name="Elife">
        <title>Chloroplast acquisition without the gene transfer in kleptoplastic sea slugs, Plakobranchus ocellatus.</title>
        <authorList>
            <person name="Maeda T."/>
            <person name="Takahashi S."/>
            <person name="Yoshida T."/>
            <person name="Shimamura S."/>
            <person name="Takaki Y."/>
            <person name="Nagai Y."/>
            <person name="Toyoda A."/>
            <person name="Suzuki Y."/>
            <person name="Arimoto A."/>
            <person name="Ishii H."/>
            <person name="Satoh N."/>
            <person name="Nishiyama T."/>
            <person name="Hasebe M."/>
            <person name="Maruyama T."/>
            <person name="Minagawa J."/>
            <person name="Obokata J."/>
            <person name="Shigenobu S."/>
        </authorList>
    </citation>
    <scope>NUCLEOTIDE SEQUENCE [LARGE SCALE GENOMIC DNA]</scope>
</reference>
<dbReference type="Proteomes" id="UP000735302">
    <property type="component" value="Unassembled WGS sequence"/>
</dbReference>
<evidence type="ECO:0000313" key="2">
    <source>
        <dbReference type="Proteomes" id="UP000735302"/>
    </source>
</evidence>